<keyword evidence="2" id="KW-1185">Reference proteome</keyword>
<dbReference type="InterPro" id="IPR043128">
    <property type="entry name" value="Rev_trsase/Diguanyl_cyclase"/>
</dbReference>
<dbReference type="EMBL" id="QJKJ01003258">
    <property type="protein sequence ID" value="RDX99321.1"/>
    <property type="molecule type" value="Genomic_DNA"/>
</dbReference>
<dbReference type="CDD" id="cd01647">
    <property type="entry name" value="RT_LTR"/>
    <property type="match status" value="1"/>
</dbReference>
<protein>
    <recommendedName>
        <fullName evidence="3">Reverse transcriptase domain-containing protein</fullName>
    </recommendedName>
</protein>
<dbReference type="PANTHER" id="PTHR24559">
    <property type="entry name" value="TRANSPOSON TY3-I GAG-POL POLYPROTEIN"/>
    <property type="match status" value="1"/>
</dbReference>
<comment type="caution">
    <text evidence="1">The sequence shown here is derived from an EMBL/GenBank/DDBJ whole genome shotgun (WGS) entry which is preliminary data.</text>
</comment>
<evidence type="ECO:0000313" key="2">
    <source>
        <dbReference type="Proteomes" id="UP000257109"/>
    </source>
</evidence>
<feature type="non-terminal residue" evidence="1">
    <location>
        <position position="1"/>
    </location>
</feature>
<dbReference type="InterPro" id="IPR053134">
    <property type="entry name" value="RNA-dir_DNA_polymerase"/>
</dbReference>
<reference evidence="1" key="1">
    <citation type="submission" date="2018-05" db="EMBL/GenBank/DDBJ databases">
        <title>Draft genome of Mucuna pruriens seed.</title>
        <authorList>
            <person name="Nnadi N.E."/>
            <person name="Vos R."/>
            <person name="Hasami M.H."/>
            <person name="Devisetty U.K."/>
            <person name="Aguiy J.C."/>
        </authorList>
    </citation>
    <scope>NUCLEOTIDE SEQUENCE [LARGE SCALE GENOMIC DNA]</scope>
    <source>
        <strain evidence="1">JCA_2017</strain>
    </source>
</reference>
<dbReference type="InterPro" id="IPR043502">
    <property type="entry name" value="DNA/RNA_pol_sf"/>
</dbReference>
<gene>
    <name evidence="1" type="ORF">CR513_17646</name>
</gene>
<dbReference type="AlphaFoldDB" id="A0A371H975"/>
<dbReference type="SUPFAM" id="SSF56672">
    <property type="entry name" value="DNA/RNA polymerases"/>
    <property type="match status" value="1"/>
</dbReference>
<sequence length="98" mass="11413">MVKKPNGKWRMCTDYTDLNKAYPKDLYPLPSIDRLDEEKTAFITDVGAFCYKVMSFGLENIETTYQRLMDKIFKEVMGVDMELYVNDMVVKSKVAAEH</sequence>
<dbReference type="Proteomes" id="UP000257109">
    <property type="component" value="Unassembled WGS sequence"/>
</dbReference>
<dbReference type="Gene3D" id="3.30.70.270">
    <property type="match status" value="1"/>
</dbReference>
<evidence type="ECO:0008006" key="3">
    <source>
        <dbReference type="Google" id="ProtNLM"/>
    </source>
</evidence>
<dbReference type="Gene3D" id="3.10.10.10">
    <property type="entry name" value="HIV Type 1 Reverse Transcriptase, subunit A, domain 1"/>
    <property type="match status" value="2"/>
</dbReference>
<name>A0A371H975_MUCPR</name>
<accession>A0A371H975</accession>
<evidence type="ECO:0000313" key="1">
    <source>
        <dbReference type="EMBL" id="RDX99321.1"/>
    </source>
</evidence>
<dbReference type="OrthoDB" id="1936626at2759"/>
<dbReference type="PANTHER" id="PTHR24559:SF444">
    <property type="entry name" value="REVERSE TRANSCRIPTASE DOMAIN-CONTAINING PROTEIN"/>
    <property type="match status" value="1"/>
</dbReference>
<organism evidence="1 2">
    <name type="scientific">Mucuna pruriens</name>
    <name type="common">Velvet bean</name>
    <name type="synonym">Dolichos pruriens</name>
    <dbReference type="NCBI Taxonomy" id="157652"/>
    <lineage>
        <taxon>Eukaryota</taxon>
        <taxon>Viridiplantae</taxon>
        <taxon>Streptophyta</taxon>
        <taxon>Embryophyta</taxon>
        <taxon>Tracheophyta</taxon>
        <taxon>Spermatophyta</taxon>
        <taxon>Magnoliopsida</taxon>
        <taxon>eudicotyledons</taxon>
        <taxon>Gunneridae</taxon>
        <taxon>Pentapetalae</taxon>
        <taxon>rosids</taxon>
        <taxon>fabids</taxon>
        <taxon>Fabales</taxon>
        <taxon>Fabaceae</taxon>
        <taxon>Papilionoideae</taxon>
        <taxon>50 kb inversion clade</taxon>
        <taxon>NPAAA clade</taxon>
        <taxon>indigoferoid/millettioid clade</taxon>
        <taxon>Phaseoleae</taxon>
        <taxon>Mucuna</taxon>
    </lineage>
</organism>
<proteinExistence type="predicted"/>